<comment type="caution">
    <text evidence="2">The sequence shown here is derived from an EMBL/GenBank/DDBJ whole genome shotgun (WGS) entry which is preliminary data.</text>
</comment>
<dbReference type="EMBL" id="AVOT02036090">
    <property type="protein sequence ID" value="MBW0530537.1"/>
    <property type="molecule type" value="Genomic_DNA"/>
</dbReference>
<feature type="compositionally biased region" description="Basic residues" evidence="1">
    <location>
        <begin position="242"/>
        <end position="255"/>
    </location>
</feature>
<name>A0A9Q3F5L4_9BASI</name>
<dbReference type="Proteomes" id="UP000765509">
    <property type="component" value="Unassembled WGS sequence"/>
</dbReference>
<evidence type="ECO:0000313" key="3">
    <source>
        <dbReference type="Proteomes" id="UP000765509"/>
    </source>
</evidence>
<feature type="compositionally biased region" description="Basic and acidic residues" evidence="1">
    <location>
        <begin position="200"/>
        <end position="212"/>
    </location>
</feature>
<gene>
    <name evidence="2" type="ORF">O181_070252</name>
</gene>
<reference evidence="2" key="1">
    <citation type="submission" date="2021-03" db="EMBL/GenBank/DDBJ databases">
        <title>Draft genome sequence of rust myrtle Austropuccinia psidii MF-1, a brazilian biotype.</title>
        <authorList>
            <person name="Quecine M.C."/>
            <person name="Pachon D.M.R."/>
            <person name="Bonatelli M.L."/>
            <person name="Correr F.H."/>
            <person name="Franceschini L.M."/>
            <person name="Leite T.F."/>
            <person name="Margarido G.R.A."/>
            <person name="Almeida C.A."/>
            <person name="Ferrarezi J.A."/>
            <person name="Labate C.A."/>
        </authorList>
    </citation>
    <scope>NUCLEOTIDE SEQUENCE</scope>
    <source>
        <strain evidence="2">MF-1</strain>
    </source>
</reference>
<dbReference type="AlphaFoldDB" id="A0A9Q3F5L4"/>
<protein>
    <submittedName>
        <fullName evidence="2">Uncharacterized protein</fullName>
    </submittedName>
</protein>
<accession>A0A9Q3F5L4</accession>
<proteinExistence type="predicted"/>
<feature type="region of interest" description="Disordered" evidence="1">
    <location>
        <begin position="193"/>
        <end position="266"/>
    </location>
</feature>
<sequence length="266" mass="29205">MDPSSSSFFNDNAATMVNDLIKKNSPIAPLPASPPALESTSPLDTPPDWPSPYFQYPPALIPQDDDVSSVEVIEQQSSPDLKYLDDDDSFVCLEKQSFPSLVSSIDESVTLSSVDSFSTSTLHMFNGSYSSLEYLDQYSLETFNFNVENGLSPPDSPFNLPVTFPSSPEAKLASPPLFLPSSPTFLLNPEFKSSSSPGRIIKEETRSNKIDESGLTSFIDQPESAPSTSNNACCYSPSPPKSLKKQNKKSFKKKNSLCPQRPIFYK</sequence>
<evidence type="ECO:0000313" key="2">
    <source>
        <dbReference type="EMBL" id="MBW0530537.1"/>
    </source>
</evidence>
<keyword evidence="3" id="KW-1185">Reference proteome</keyword>
<feature type="region of interest" description="Disordered" evidence="1">
    <location>
        <begin position="24"/>
        <end position="49"/>
    </location>
</feature>
<evidence type="ECO:0000256" key="1">
    <source>
        <dbReference type="SAM" id="MobiDB-lite"/>
    </source>
</evidence>
<organism evidence="2 3">
    <name type="scientific">Austropuccinia psidii MF-1</name>
    <dbReference type="NCBI Taxonomy" id="1389203"/>
    <lineage>
        <taxon>Eukaryota</taxon>
        <taxon>Fungi</taxon>
        <taxon>Dikarya</taxon>
        <taxon>Basidiomycota</taxon>
        <taxon>Pucciniomycotina</taxon>
        <taxon>Pucciniomycetes</taxon>
        <taxon>Pucciniales</taxon>
        <taxon>Sphaerophragmiaceae</taxon>
        <taxon>Austropuccinia</taxon>
    </lineage>
</organism>
<feature type="compositionally biased region" description="Polar residues" evidence="1">
    <location>
        <begin position="214"/>
        <end position="233"/>
    </location>
</feature>